<evidence type="ECO:0000256" key="8">
    <source>
        <dbReference type="ARBA" id="ARBA00031615"/>
    </source>
</evidence>
<dbReference type="SUPFAM" id="SSF50465">
    <property type="entry name" value="EF-Tu/eEF-1alpha/eIF2-gamma C-terminal domain"/>
    <property type="match status" value="1"/>
</dbReference>
<evidence type="ECO:0000313" key="10">
    <source>
        <dbReference type="EMBL" id="AEB10089.1"/>
    </source>
</evidence>
<dbReference type="InterPro" id="IPR000795">
    <property type="entry name" value="T_Tr_GTP-bd_dom"/>
</dbReference>
<keyword evidence="3" id="KW-0963">Cytoplasm</keyword>
<reference evidence="10 11" key="1">
    <citation type="journal article" date="2011" name="Stand. Genomic Sci.">
        <title>Complete genome sequence of the acetate-degrading sulfate reducer Desulfobacca acetoxidans type strain (ASRB2).</title>
        <authorList>
            <person name="Goker M."/>
            <person name="Teshima H."/>
            <person name="Lapidus A."/>
            <person name="Nolan M."/>
            <person name="Lucas S."/>
            <person name="Hammon N."/>
            <person name="Deshpande S."/>
            <person name="Cheng J.F."/>
            <person name="Tapia R."/>
            <person name="Han C."/>
            <person name="Goodwin L."/>
            <person name="Pitluck S."/>
            <person name="Huntemann M."/>
            <person name="Liolios K."/>
            <person name="Ivanova N."/>
            <person name="Pagani I."/>
            <person name="Mavromatis K."/>
            <person name="Ovchinikova G."/>
            <person name="Pati A."/>
            <person name="Chen A."/>
            <person name="Palaniappan K."/>
            <person name="Land M."/>
            <person name="Hauser L."/>
            <person name="Brambilla E.M."/>
            <person name="Rohde M."/>
            <person name="Spring S."/>
            <person name="Detter J.C."/>
            <person name="Woyke T."/>
            <person name="Bristow J."/>
            <person name="Eisen J.A."/>
            <person name="Markowitz V."/>
            <person name="Hugenholtz P."/>
            <person name="Kyrpides N.C."/>
            <person name="Klenk H.P."/>
        </authorList>
    </citation>
    <scope>NUCLEOTIDE SEQUENCE [LARGE SCALE GENOMIC DNA]</scope>
    <source>
        <strain evidence="11">ATCC 700848 / DSM 11109 / ASRB2</strain>
    </source>
</reference>
<accession>F2NFH0</accession>
<dbReference type="InterPro" id="IPR057335">
    <property type="entry name" value="Beta-barrel_SelB"/>
</dbReference>
<dbReference type="SUPFAM" id="SSF50447">
    <property type="entry name" value="Translation proteins"/>
    <property type="match status" value="1"/>
</dbReference>
<dbReference type="Gene3D" id="3.40.50.300">
    <property type="entry name" value="P-loop containing nucleotide triphosphate hydrolases"/>
    <property type="match status" value="1"/>
</dbReference>
<protein>
    <recommendedName>
        <fullName evidence="2">Selenocysteine-specific elongation factor</fullName>
    </recommendedName>
    <alternativeName>
        <fullName evidence="8">SelB translation factor</fullName>
    </alternativeName>
</protein>
<keyword evidence="10" id="KW-0251">Elongation factor</keyword>
<dbReference type="InterPro" id="IPR009000">
    <property type="entry name" value="Transl_B-barrel_sf"/>
</dbReference>
<evidence type="ECO:0000256" key="4">
    <source>
        <dbReference type="ARBA" id="ARBA00022741"/>
    </source>
</evidence>
<dbReference type="eggNOG" id="COG3276">
    <property type="taxonomic scope" value="Bacteria"/>
</dbReference>
<dbReference type="GO" id="GO:0003723">
    <property type="term" value="F:RNA binding"/>
    <property type="evidence" value="ECO:0007669"/>
    <property type="project" value="InterPro"/>
</dbReference>
<dbReference type="PROSITE" id="PS51722">
    <property type="entry name" value="G_TR_2"/>
    <property type="match status" value="1"/>
</dbReference>
<dbReference type="Gene3D" id="2.40.30.10">
    <property type="entry name" value="Translation factors"/>
    <property type="match status" value="1"/>
</dbReference>
<dbReference type="Pfam" id="PF25461">
    <property type="entry name" value="Beta-barrel_SelB"/>
    <property type="match status" value="1"/>
</dbReference>
<evidence type="ECO:0000256" key="3">
    <source>
        <dbReference type="ARBA" id="ARBA00022490"/>
    </source>
</evidence>
<dbReference type="GO" id="GO:0005829">
    <property type="term" value="C:cytosol"/>
    <property type="evidence" value="ECO:0007669"/>
    <property type="project" value="TreeGrafter"/>
</dbReference>
<dbReference type="SUPFAM" id="SSF46785">
    <property type="entry name" value="Winged helix' DNA-binding domain"/>
    <property type="match status" value="3"/>
</dbReference>
<dbReference type="OrthoDB" id="9803139at2"/>
<sequence length="634" mass="70646">MHPIILGTAGHIDHGKTSLIKALTGVDTDRLKEEKLRGITIELGFASLTLPNGQRLGIVDVPGHERFVRHMLAGATGMDLVALIIAADEGVMPQTREHLEICQLLKVKRGLVVLTKIDLVEEEWLELVEEDVRNFLSNTFLEGAPIIRFSAVSGQGTSELLQTLMALGAVVPPKPVSGIFRLPIDRVFTIKGFGTVVTGTAISGQLRVSDLVTIYPPQYKAKVRNIQVHDEYVEETLAGFRTAINLQGIDKFELERGMVAATPDSLRCSLRLDARLEILPSTPRPLKNRREVRLHTGASEQLATVILLSQEELAPGESGLVQFRLSKPLALKPFDRFVIREVSPVITVGGGHVIHINPPVHRRLQKDIIKKLELLESCPEAERIASHLEESAAAGLSRQELVQLLTLSAAELTPILEQLQKDGRIIAYDTENNRYALKTVVAALQSQAVQRLQKFHQTQPLKLGLSKEELRRRLPENLEVRLFNYLLVDLEQQKQVAVEKELVRLAGHQVVLAGEQEELANRLEVLYEKSGLTPPTLKEAGTAVQARGSQLNEIIKLLTGKGLLVKVKEDLFFHQSVIAALKTKLVHYLKEHQEISVPQFKDLTQTSRKFSIPLMEYFDAARVTVRVGENRRLR</sequence>
<keyword evidence="5" id="KW-0648">Protein biosynthesis</keyword>
<dbReference type="PANTHER" id="PTHR43721">
    <property type="entry name" value="ELONGATION FACTOR TU-RELATED"/>
    <property type="match status" value="1"/>
</dbReference>
<dbReference type="InterPro" id="IPR050055">
    <property type="entry name" value="EF-Tu_GTPase"/>
</dbReference>
<dbReference type="KEGG" id="dao:Desac_2265"/>
<dbReference type="InterPro" id="IPR036390">
    <property type="entry name" value="WH_DNA-bd_sf"/>
</dbReference>
<dbReference type="Gene3D" id="1.10.10.2770">
    <property type="match status" value="1"/>
</dbReference>
<dbReference type="RefSeq" id="WP_013707198.1">
    <property type="nucleotide sequence ID" value="NC_015388.1"/>
</dbReference>
<dbReference type="InterPro" id="IPR004161">
    <property type="entry name" value="EFTu-like_2"/>
</dbReference>
<comment type="subcellular location">
    <subcellularLocation>
        <location evidence="1">Cytoplasm</location>
    </subcellularLocation>
</comment>
<dbReference type="AlphaFoldDB" id="F2NFH0"/>
<dbReference type="InterPro" id="IPR015190">
    <property type="entry name" value="Elong_fac_SelB-wing-hlx_typ-2"/>
</dbReference>
<dbReference type="InterPro" id="IPR036388">
    <property type="entry name" value="WH-like_DNA-bd_sf"/>
</dbReference>
<dbReference type="SUPFAM" id="SSF52540">
    <property type="entry name" value="P-loop containing nucleoside triphosphate hydrolases"/>
    <property type="match status" value="1"/>
</dbReference>
<organism evidence="10 11">
    <name type="scientific">Desulfobacca acetoxidans (strain ATCC 700848 / DSM 11109 / ASRB2)</name>
    <dbReference type="NCBI Taxonomy" id="880072"/>
    <lineage>
        <taxon>Bacteria</taxon>
        <taxon>Pseudomonadati</taxon>
        <taxon>Thermodesulfobacteriota</taxon>
        <taxon>Desulfobaccia</taxon>
        <taxon>Desulfobaccales</taxon>
        <taxon>Desulfobaccaceae</taxon>
        <taxon>Desulfobacca</taxon>
    </lineage>
</organism>
<proteinExistence type="predicted"/>
<dbReference type="Pfam" id="PF03144">
    <property type="entry name" value="GTP_EFTU_D2"/>
    <property type="match status" value="1"/>
</dbReference>
<dbReference type="Pfam" id="PF09107">
    <property type="entry name" value="WHD_3rd_SelB"/>
    <property type="match status" value="1"/>
</dbReference>
<dbReference type="NCBIfam" id="TIGR00475">
    <property type="entry name" value="selB"/>
    <property type="match status" value="1"/>
</dbReference>
<dbReference type="Proteomes" id="UP000000483">
    <property type="component" value="Chromosome"/>
</dbReference>
<keyword evidence="4" id="KW-0547">Nucleotide-binding</keyword>
<reference evidence="11" key="2">
    <citation type="submission" date="2011-03" db="EMBL/GenBank/DDBJ databases">
        <title>The complete genome of Desulfobacca acetoxidans DSM 11109.</title>
        <authorList>
            <consortium name="US DOE Joint Genome Institute (JGI-PGF)"/>
            <person name="Lucas S."/>
            <person name="Copeland A."/>
            <person name="Lapidus A."/>
            <person name="Bruce D."/>
            <person name="Goodwin L."/>
            <person name="Pitluck S."/>
            <person name="Peters L."/>
            <person name="Kyrpides N."/>
            <person name="Mavromatis K."/>
            <person name="Ivanova N."/>
            <person name="Ovchinnikova G."/>
            <person name="Teshima H."/>
            <person name="Detter J.C."/>
            <person name="Han C."/>
            <person name="Land M."/>
            <person name="Hauser L."/>
            <person name="Markowitz V."/>
            <person name="Cheng J.-F."/>
            <person name="Hugenholtz P."/>
            <person name="Woyke T."/>
            <person name="Wu D."/>
            <person name="Spring S."/>
            <person name="Schueler E."/>
            <person name="Brambilla E."/>
            <person name="Klenk H.-P."/>
            <person name="Eisen J.A."/>
        </authorList>
    </citation>
    <scope>NUCLEOTIDE SEQUENCE [LARGE SCALE GENOMIC DNA]</scope>
    <source>
        <strain evidence="11">ATCC 700848 / DSM 11109 / ASRB2</strain>
    </source>
</reference>
<dbReference type="HOGENOM" id="CLU_023030_3_0_7"/>
<dbReference type="STRING" id="880072.Desac_2265"/>
<evidence type="ECO:0000256" key="5">
    <source>
        <dbReference type="ARBA" id="ARBA00022917"/>
    </source>
</evidence>
<dbReference type="GO" id="GO:0003746">
    <property type="term" value="F:translation elongation factor activity"/>
    <property type="evidence" value="ECO:0007669"/>
    <property type="project" value="UniProtKB-KW"/>
</dbReference>
<dbReference type="InterPro" id="IPR004535">
    <property type="entry name" value="Transl_elong_SelB"/>
</dbReference>
<dbReference type="NCBIfam" id="TIGR00231">
    <property type="entry name" value="small_GTP"/>
    <property type="match status" value="1"/>
</dbReference>
<evidence type="ECO:0000259" key="9">
    <source>
        <dbReference type="PROSITE" id="PS51722"/>
    </source>
</evidence>
<gene>
    <name evidence="10" type="ordered locus">Desac_2265</name>
</gene>
<dbReference type="EMBL" id="CP002629">
    <property type="protein sequence ID" value="AEB10089.1"/>
    <property type="molecule type" value="Genomic_DNA"/>
</dbReference>
<feature type="domain" description="Tr-type G" evidence="9">
    <location>
        <begin position="1"/>
        <end position="174"/>
    </location>
</feature>
<dbReference type="PANTHER" id="PTHR43721:SF22">
    <property type="entry name" value="ELONGATION FACTOR TU, MITOCHONDRIAL"/>
    <property type="match status" value="1"/>
</dbReference>
<dbReference type="PROSITE" id="PS00301">
    <property type="entry name" value="G_TR_1"/>
    <property type="match status" value="1"/>
</dbReference>
<dbReference type="InterPro" id="IPR005225">
    <property type="entry name" value="Small_GTP-bd"/>
</dbReference>
<dbReference type="CDD" id="cd04171">
    <property type="entry name" value="SelB"/>
    <property type="match status" value="1"/>
</dbReference>
<keyword evidence="6" id="KW-0342">GTP-binding</keyword>
<dbReference type="GO" id="GO:0005525">
    <property type="term" value="F:GTP binding"/>
    <property type="evidence" value="ECO:0007669"/>
    <property type="project" value="UniProtKB-KW"/>
</dbReference>
<evidence type="ECO:0000256" key="2">
    <source>
        <dbReference type="ARBA" id="ARBA00015953"/>
    </source>
</evidence>
<dbReference type="InterPro" id="IPR031157">
    <property type="entry name" value="G_TR_CS"/>
</dbReference>
<dbReference type="CDD" id="cd15491">
    <property type="entry name" value="selB_III"/>
    <property type="match status" value="1"/>
</dbReference>
<evidence type="ECO:0000256" key="7">
    <source>
        <dbReference type="ARBA" id="ARBA00025526"/>
    </source>
</evidence>
<dbReference type="InterPro" id="IPR009001">
    <property type="entry name" value="Transl_elong_EF1A/Init_IF2_C"/>
</dbReference>
<evidence type="ECO:0000256" key="6">
    <source>
        <dbReference type="ARBA" id="ARBA00023134"/>
    </source>
</evidence>
<evidence type="ECO:0000256" key="1">
    <source>
        <dbReference type="ARBA" id="ARBA00004496"/>
    </source>
</evidence>
<dbReference type="CDD" id="cd03696">
    <property type="entry name" value="SelB_II"/>
    <property type="match status" value="1"/>
</dbReference>
<dbReference type="Pfam" id="PF09106">
    <property type="entry name" value="WHD_2nd_SelB"/>
    <property type="match status" value="1"/>
</dbReference>
<dbReference type="Gene3D" id="1.10.10.10">
    <property type="entry name" value="Winged helix-like DNA-binding domain superfamily/Winged helix DNA-binding domain"/>
    <property type="match status" value="1"/>
</dbReference>
<dbReference type="GO" id="GO:0003924">
    <property type="term" value="F:GTPase activity"/>
    <property type="evidence" value="ECO:0007669"/>
    <property type="project" value="InterPro"/>
</dbReference>
<keyword evidence="11" id="KW-1185">Reference proteome</keyword>
<comment type="function">
    <text evidence="7">Translation factor necessary for the incorporation of selenocysteine into proteins. It probably replaces EF-Tu for the insertion of selenocysteine directed by the UGA codon. SelB binds GTP and GDP.</text>
</comment>
<dbReference type="GO" id="GO:0001514">
    <property type="term" value="P:selenocysteine incorporation"/>
    <property type="evidence" value="ECO:0007669"/>
    <property type="project" value="InterPro"/>
</dbReference>
<dbReference type="InterPro" id="IPR027417">
    <property type="entry name" value="P-loop_NTPase"/>
</dbReference>
<dbReference type="InterPro" id="IPR015191">
    <property type="entry name" value="SelB_WHD4"/>
</dbReference>
<evidence type="ECO:0000313" key="11">
    <source>
        <dbReference type="Proteomes" id="UP000000483"/>
    </source>
</evidence>
<name>F2NFH0_DESAR</name>
<dbReference type="Pfam" id="PF00009">
    <property type="entry name" value="GTP_EFTU"/>
    <property type="match status" value="1"/>
</dbReference>